<comment type="caution">
    <text evidence="1">The sequence shown here is derived from an EMBL/GenBank/DDBJ whole genome shotgun (WGS) entry which is preliminary data.</text>
</comment>
<proteinExistence type="predicted"/>
<keyword evidence="2" id="KW-1185">Reference proteome</keyword>
<dbReference type="Proteomes" id="UP000667802">
    <property type="component" value="Unassembled WGS sequence"/>
</dbReference>
<dbReference type="EMBL" id="JAALHA020000014">
    <property type="protein sequence ID" value="MDR9897821.1"/>
    <property type="molecule type" value="Genomic_DNA"/>
</dbReference>
<reference evidence="2" key="1">
    <citation type="journal article" date="2021" name="Science">
        <title>Hunting the eagle killer: A cyanobacterial neurotoxin causes vacuolar myelinopathy.</title>
        <authorList>
            <person name="Breinlinger S."/>
            <person name="Phillips T.J."/>
            <person name="Haram B.N."/>
            <person name="Mares J."/>
            <person name="Martinez Yerena J.A."/>
            <person name="Hrouzek P."/>
            <person name="Sobotka R."/>
            <person name="Henderson W.M."/>
            <person name="Schmieder P."/>
            <person name="Williams S.M."/>
            <person name="Lauderdale J.D."/>
            <person name="Wilde H.D."/>
            <person name="Gerrin W."/>
            <person name="Kust A."/>
            <person name="Washington J.W."/>
            <person name="Wagner C."/>
            <person name="Geier B."/>
            <person name="Liebeke M."/>
            <person name="Enke H."/>
            <person name="Niedermeyer T.H.J."/>
            <person name="Wilde S.B."/>
        </authorList>
    </citation>
    <scope>NUCLEOTIDE SEQUENCE [LARGE SCALE GENOMIC DNA]</scope>
    <source>
        <strain evidence="2">Thurmond2011</strain>
    </source>
</reference>
<dbReference type="RefSeq" id="WP_208339087.1">
    <property type="nucleotide sequence ID" value="NZ_CAWQFN010000488.1"/>
</dbReference>
<name>A0AAP5IAB0_9CYAN</name>
<protein>
    <submittedName>
        <fullName evidence="1">Uncharacterized protein</fullName>
    </submittedName>
</protein>
<accession>A0AAP5IAB0</accession>
<sequence length="114" mass="13710">MEIFCQIEDRQVHSQTINRIEELSEFIKIYSTTDYYLNIKYITYYLLKLGKCEPRDYPKIVLNKGTTALRELTLTHLDDLHYFLSQHPSQEYFLEINSNVFRMRKVIIIINPSE</sequence>
<evidence type="ECO:0000313" key="1">
    <source>
        <dbReference type="EMBL" id="MDR9897821.1"/>
    </source>
</evidence>
<evidence type="ECO:0000313" key="2">
    <source>
        <dbReference type="Proteomes" id="UP000667802"/>
    </source>
</evidence>
<gene>
    <name evidence="1" type="ORF">G7B40_025130</name>
</gene>
<dbReference type="AlphaFoldDB" id="A0AAP5IAB0"/>
<organism evidence="1 2">
    <name type="scientific">Aetokthonos hydrillicola Thurmond2011</name>
    <dbReference type="NCBI Taxonomy" id="2712845"/>
    <lineage>
        <taxon>Bacteria</taxon>
        <taxon>Bacillati</taxon>
        <taxon>Cyanobacteriota</taxon>
        <taxon>Cyanophyceae</taxon>
        <taxon>Nostocales</taxon>
        <taxon>Hapalosiphonaceae</taxon>
        <taxon>Aetokthonos</taxon>
    </lineage>
</organism>